<evidence type="ECO:0000256" key="3">
    <source>
        <dbReference type="ARBA" id="ARBA00022573"/>
    </source>
</evidence>
<accession>A0A5Q2MWV7</accession>
<dbReference type="InterPro" id="IPR036588">
    <property type="entry name" value="CobH/CbiC_sf"/>
</dbReference>
<comment type="similarity">
    <text evidence="2">Belongs to the CobH/CbiC family.</text>
</comment>
<evidence type="ECO:0000256" key="4">
    <source>
        <dbReference type="ARBA" id="ARBA00023235"/>
    </source>
</evidence>
<dbReference type="KEGG" id="hcv:FTV88_0719"/>
<dbReference type="UniPathway" id="UPA00148"/>
<dbReference type="EMBL" id="CP045875">
    <property type="protein sequence ID" value="QGG46897.1"/>
    <property type="molecule type" value="Genomic_DNA"/>
</dbReference>
<proteinExistence type="inferred from homology"/>
<evidence type="ECO:0000313" key="6">
    <source>
        <dbReference type="EMBL" id="QGG46897.1"/>
    </source>
</evidence>
<dbReference type="InterPro" id="IPR003722">
    <property type="entry name" value="Cbl_synth_CobH/CbiC"/>
</dbReference>
<evidence type="ECO:0000256" key="1">
    <source>
        <dbReference type="ARBA" id="ARBA00004953"/>
    </source>
</evidence>
<dbReference type="PANTHER" id="PTHR43588:SF1">
    <property type="entry name" value="COBALT-PRECORRIN-8 METHYLMUTASE"/>
    <property type="match status" value="1"/>
</dbReference>
<dbReference type="GO" id="GO:0009236">
    <property type="term" value="P:cobalamin biosynthetic process"/>
    <property type="evidence" value="ECO:0007669"/>
    <property type="project" value="UniProtKB-UniPathway"/>
</dbReference>
<gene>
    <name evidence="6" type="primary">cobH</name>
    <name evidence="6" type="ORF">FTV88_0719</name>
</gene>
<evidence type="ECO:0000256" key="2">
    <source>
        <dbReference type="ARBA" id="ARBA00009774"/>
    </source>
</evidence>
<dbReference type="Pfam" id="PF02570">
    <property type="entry name" value="CbiC"/>
    <property type="match status" value="1"/>
</dbReference>
<keyword evidence="4" id="KW-0413">Isomerase</keyword>
<comment type="pathway">
    <text evidence="1">Cofactor biosynthesis; adenosylcobalamin biosynthesis.</text>
</comment>
<dbReference type="RefSeq" id="WP_368277469.1">
    <property type="nucleotide sequence ID" value="NZ_CP045875.1"/>
</dbReference>
<dbReference type="PANTHER" id="PTHR43588">
    <property type="entry name" value="COBALT-PRECORRIN-8 METHYLMUTASE"/>
    <property type="match status" value="1"/>
</dbReference>
<dbReference type="GO" id="GO:0016993">
    <property type="term" value="F:precorrin-8X methylmutase activity"/>
    <property type="evidence" value="ECO:0007669"/>
    <property type="project" value="InterPro"/>
</dbReference>
<organism evidence="6 7">
    <name type="scientific">Heliorestis convoluta</name>
    <dbReference type="NCBI Taxonomy" id="356322"/>
    <lineage>
        <taxon>Bacteria</taxon>
        <taxon>Bacillati</taxon>
        <taxon>Bacillota</taxon>
        <taxon>Clostridia</taxon>
        <taxon>Eubacteriales</taxon>
        <taxon>Heliobacteriaceae</taxon>
        <taxon>Heliorestis</taxon>
    </lineage>
</organism>
<feature type="domain" description="Cobalamin biosynthesis precorrin-8X methylmutase CobH/CbiC" evidence="5">
    <location>
        <begin position="11"/>
        <end position="203"/>
    </location>
</feature>
<dbReference type="Proteomes" id="UP000366051">
    <property type="component" value="Chromosome"/>
</dbReference>
<keyword evidence="3" id="KW-0169">Cobalamin biosynthesis</keyword>
<sequence length="207" mass="21952">MMEYITNPKAIEDTSMAIIASQLGPLQVTEEEKKVIMRVVHTTGDVDIAPLVHFSPNAAQAGIRALAQGASIYCDVNMVRSGINYKLLQPRGGQIICTIHDEQVVEEAKRTGETRAMTAFRILAPQLNGTVVAIGNAPTALFELMKAIEGGLCRPALVIGVPVGFVGAAESKELLRALDVPYITIEGTKGGSTTAAAIVNALLLQMP</sequence>
<dbReference type="Gene3D" id="3.40.50.10230">
    <property type="entry name" value="Cobalamin biosynthesis CobH/CbiC, precorrin-8X methylmutase"/>
    <property type="match status" value="1"/>
</dbReference>
<keyword evidence="7" id="KW-1185">Reference proteome</keyword>
<dbReference type="AlphaFoldDB" id="A0A5Q2MWV7"/>
<name>A0A5Q2MWV7_9FIRM</name>
<reference evidence="7" key="1">
    <citation type="submission" date="2019-11" db="EMBL/GenBank/DDBJ databases">
        <title>Genome sequence of Heliorestis convoluta strain HH, an alkaliphilic and minimalistic phototrophic bacterium from a soda lake in Egypt.</title>
        <authorList>
            <person name="Dewey E.D."/>
            <person name="Stokes L.M."/>
            <person name="Burchell B.M."/>
            <person name="Shaffer K.N."/>
            <person name="Huntington A.M."/>
            <person name="Baker J.M."/>
            <person name="Nadendla S."/>
            <person name="Giglio M.G."/>
            <person name="Touchman J.W."/>
            <person name="Blankenship R.E."/>
            <person name="Madigan M.T."/>
            <person name="Sattley W.M."/>
        </authorList>
    </citation>
    <scope>NUCLEOTIDE SEQUENCE [LARGE SCALE GENOMIC DNA]</scope>
    <source>
        <strain evidence="7">HH</strain>
    </source>
</reference>
<dbReference type="SUPFAM" id="SSF63965">
    <property type="entry name" value="Precorrin-8X methylmutase CbiC/CobH"/>
    <property type="match status" value="1"/>
</dbReference>
<evidence type="ECO:0000259" key="5">
    <source>
        <dbReference type="Pfam" id="PF02570"/>
    </source>
</evidence>
<protein>
    <submittedName>
        <fullName evidence="6">Precorrin-8X methylmutase</fullName>
    </submittedName>
</protein>
<evidence type="ECO:0000313" key="7">
    <source>
        <dbReference type="Proteomes" id="UP000366051"/>
    </source>
</evidence>